<feature type="chain" id="PRO_5003333031" evidence="1">
    <location>
        <begin position="35"/>
        <end position="450"/>
    </location>
</feature>
<keyword evidence="1" id="KW-0732">Signal</keyword>
<accession>F6DA09</accession>
<proteinExistence type="predicted"/>
<evidence type="ECO:0000313" key="5">
    <source>
        <dbReference type="Proteomes" id="UP000009232"/>
    </source>
</evidence>
<feature type="signal peptide" evidence="1">
    <location>
        <begin position="1"/>
        <end position="34"/>
    </location>
</feature>
<dbReference type="STRING" id="717773.Thicy_0270"/>
<dbReference type="RefSeq" id="WP_013834829.1">
    <property type="nucleotide sequence ID" value="NC_015581.1"/>
</dbReference>
<dbReference type="GO" id="GO:0046872">
    <property type="term" value="F:metal ion binding"/>
    <property type="evidence" value="ECO:0007669"/>
    <property type="project" value="InterPro"/>
</dbReference>
<dbReference type="KEGG" id="tcy:Thicy_0270"/>
<organism evidence="4 5">
    <name type="scientific">Thiomicrospira cyclica (strain DSM 14477 / JCM 11371 / ALM1)</name>
    <name type="common">Thioalkalimicrobium cyclicum</name>
    <dbReference type="NCBI Taxonomy" id="717773"/>
    <lineage>
        <taxon>Bacteria</taxon>
        <taxon>Pseudomonadati</taxon>
        <taxon>Pseudomonadota</taxon>
        <taxon>Gammaproteobacteria</taxon>
        <taxon>Thiotrichales</taxon>
        <taxon>Piscirickettsiaceae</taxon>
        <taxon>Thiomicrospira</taxon>
    </lineage>
</organism>
<dbReference type="Pfam" id="PF00675">
    <property type="entry name" value="Peptidase_M16"/>
    <property type="match status" value="1"/>
</dbReference>
<dbReference type="SUPFAM" id="SSF63411">
    <property type="entry name" value="LuxS/MPP-like metallohydrolase"/>
    <property type="match status" value="2"/>
</dbReference>
<sequence>MNNLQRLNPLKRLKNLIAASASALMLSLSQPVLAQLDIQTWQTQEGAKVLFVATPELPMMDIELLFDAGSARDGAQPGLANFTGNMIGLATSQRNEQAIADGFNDLGAVFNSNVNRDMTRFSLRSLTREPLLTAALDLFTEVIADAEFPADIMQRDRVRLLQAMQQADEVAGQYARKVFWQRLYQDHPYGQDVAGDSEVIEQLTPMDLDAFYRQYYVAQNAQISIVGDLSQSQAKAIAQAISERLASGVKATAIPTPEPVTPGLEVVEFTANQTQYFAGQLGVERGHPDYYALFLGNHLLGGSGFASLLVEEVREKRGLVYSVFSFFAPMREAGPWMIGLSTANNQAQEADQVVKETLLGFLEDFDDAKFADIKQNLLGGWPMRFDTNDKILGYLTMIGFYDLPLDYLEAFPAAIEALEKADVLAAWRQHIHPDNLFTLMVGQPVLDATP</sequence>
<dbReference type="eggNOG" id="COG0612">
    <property type="taxonomic scope" value="Bacteria"/>
</dbReference>
<dbReference type="InterPro" id="IPR011765">
    <property type="entry name" value="Pept_M16_N"/>
</dbReference>
<dbReference type="PANTHER" id="PTHR11851:SF224">
    <property type="entry name" value="PROCESSING PROTEASE"/>
    <property type="match status" value="1"/>
</dbReference>
<evidence type="ECO:0000259" key="3">
    <source>
        <dbReference type="Pfam" id="PF05193"/>
    </source>
</evidence>
<evidence type="ECO:0000256" key="1">
    <source>
        <dbReference type="SAM" id="SignalP"/>
    </source>
</evidence>
<keyword evidence="5" id="KW-1185">Reference proteome</keyword>
<dbReference type="Proteomes" id="UP000009232">
    <property type="component" value="Chromosome"/>
</dbReference>
<reference evidence="4 5" key="1">
    <citation type="submission" date="2011-05" db="EMBL/GenBank/DDBJ databases">
        <title>Complete sequence of Thioalkalimicrobium cyclicum ALM1.</title>
        <authorList>
            <consortium name="US DOE Joint Genome Institute"/>
            <person name="Lucas S."/>
            <person name="Han J."/>
            <person name="Lapidus A."/>
            <person name="Cheng J.-F."/>
            <person name="Goodwin L."/>
            <person name="Pitluck S."/>
            <person name="Peters L."/>
            <person name="Mikhailova N."/>
            <person name="Davenport K."/>
            <person name="Han C."/>
            <person name="Tapia R."/>
            <person name="Land M."/>
            <person name="Hauser L."/>
            <person name="Kyrpides N."/>
            <person name="Ivanova N."/>
            <person name="Pagani I."/>
            <person name="Kappler U."/>
            <person name="Woyke T."/>
        </authorList>
    </citation>
    <scope>NUCLEOTIDE SEQUENCE [LARGE SCALE GENOMIC DNA]</scope>
    <source>
        <strain evidence="5">DSM 14477 / JCM 11371 / ALM1</strain>
    </source>
</reference>
<dbReference type="InterPro" id="IPR011249">
    <property type="entry name" value="Metalloenz_LuxS/M16"/>
</dbReference>
<dbReference type="InterPro" id="IPR007863">
    <property type="entry name" value="Peptidase_M16_C"/>
</dbReference>
<dbReference type="EMBL" id="CP002776">
    <property type="protein sequence ID" value="AEG31046.1"/>
    <property type="molecule type" value="Genomic_DNA"/>
</dbReference>
<dbReference type="OrthoDB" id="9811314at2"/>
<gene>
    <name evidence="4" type="ordered locus">Thicy_0270</name>
</gene>
<dbReference type="PANTHER" id="PTHR11851">
    <property type="entry name" value="METALLOPROTEASE"/>
    <property type="match status" value="1"/>
</dbReference>
<protein>
    <submittedName>
        <fullName evidence="4">Peptidase M16 domain protein</fullName>
    </submittedName>
</protein>
<dbReference type="Pfam" id="PF05193">
    <property type="entry name" value="Peptidase_M16_C"/>
    <property type="match status" value="1"/>
</dbReference>
<evidence type="ECO:0000313" key="4">
    <source>
        <dbReference type="EMBL" id="AEG31046.1"/>
    </source>
</evidence>
<name>F6DA09_THICA</name>
<dbReference type="InterPro" id="IPR050361">
    <property type="entry name" value="MPP/UQCRC_Complex"/>
</dbReference>
<evidence type="ECO:0000259" key="2">
    <source>
        <dbReference type="Pfam" id="PF00675"/>
    </source>
</evidence>
<feature type="domain" description="Peptidase M16 C-terminal" evidence="3">
    <location>
        <begin position="203"/>
        <end position="377"/>
    </location>
</feature>
<dbReference type="AlphaFoldDB" id="F6DA09"/>
<feature type="domain" description="Peptidase M16 N-terminal" evidence="2">
    <location>
        <begin position="49"/>
        <end position="195"/>
    </location>
</feature>
<dbReference type="Gene3D" id="3.30.830.10">
    <property type="entry name" value="Metalloenzyme, LuxS/M16 peptidase-like"/>
    <property type="match status" value="2"/>
</dbReference>
<dbReference type="HOGENOM" id="CLU_009902_6_0_6"/>